<feature type="domain" description="ABC3 transporter permease C-terminal" evidence="7">
    <location>
        <begin position="700"/>
        <end position="812"/>
    </location>
</feature>
<comment type="subcellular location">
    <subcellularLocation>
        <location evidence="1">Cell membrane</location>
        <topology evidence="1">Multi-pass membrane protein</topology>
    </subcellularLocation>
</comment>
<evidence type="ECO:0000256" key="3">
    <source>
        <dbReference type="ARBA" id="ARBA00022692"/>
    </source>
</evidence>
<dbReference type="InterPro" id="IPR025857">
    <property type="entry name" value="MacB_PCD"/>
</dbReference>
<feature type="domain" description="MacB-like periplasmic core" evidence="8">
    <location>
        <begin position="27"/>
        <end position="256"/>
    </location>
</feature>
<dbReference type="InterPro" id="IPR003838">
    <property type="entry name" value="ABC3_permease_C"/>
</dbReference>
<dbReference type="InterPro" id="IPR050250">
    <property type="entry name" value="Macrolide_Exporter_MacB"/>
</dbReference>
<evidence type="ECO:0000313" key="9">
    <source>
        <dbReference type="EMBL" id="SDL97953.1"/>
    </source>
</evidence>
<evidence type="ECO:0000256" key="5">
    <source>
        <dbReference type="ARBA" id="ARBA00023136"/>
    </source>
</evidence>
<feature type="transmembrane region" description="Helical" evidence="6">
    <location>
        <begin position="399"/>
        <end position="419"/>
    </location>
</feature>
<gene>
    <name evidence="9" type="ORF">SAMN04488090_2173</name>
</gene>
<feature type="transmembrane region" description="Helical" evidence="6">
    <location>
        <begin position="303"/>
        <end position="323"/>
    </location>
</feature>
<feature type="domain" description="ABC3 transporter permease C-terminal" evidence="7">
    <location>
        <begin position="309"/>
        <end position="426"/>
    </location>
</feature>
<proteinExistence type="predicted"/>
<dbReference type="Pfam" id="PF02687">
    <property type="entry name" value="FtsX"/>
    <property type="match status" value="2"/>
</dbReference>
<feature type="transmembrane region" description="Helical" evidence="6">
    <location>
        <begin position="359"/>
        <end position="378"/>
    </location>
</feature>
<dbReference type="PANTHER" id="PTHR30572">
    <property type="entry name" value="MEMBRANE COMPONENT OF TRANSPORTER-RELATED"/>
    <property type="match status" value="1"/>
</dbReference>
<dbReference type="AlphaFoldDB" id="A0A1G9PHD7"/>
<dbReference type="GO" id="GO:0005886">
    <property type="term" value="C:plasma membrane"/>
    <property type="evidence" value="ECO:0007669"/>
    <property type="project" value="UniProtKB-SubCell"/>
</dbReference>
<accession>A0A1G9PHD7</accession>
<keyword evidence="3 6" id="KW-0812">Transmembrane</keyword>
<feature type="transmembrane region" description="Helical" evidence="6">
    <location>
        <begin position="446"/>
        <end position="466"/>
    </location>
</feature>
<feature type="transmembrane region" description="Helical" evidence="6">
    <location>
        <begin position="779"/>
        <end position="800"/>
    </location>
</feature>
<evidence type="ECO:0000256" key="1">
    <source>
        <dbReference type="ARBA" id="ARBA00004651"/>
    </source>
</evidence>
<feature type="domain" description="MacB-like periplasmic core" evidence="8">
    <location>
        <begin position="454"/>
        <end position="639"/>
    </location>
</feature>
<evidence type="ECO:0000313" key="10">
    <source>
        <dbReference type="Proteomes" id="UP000198901"/>
    </source>
</evidence>
<dbReference type="Pfam" id="PF12704">
    <property type="entry name" value="MacB_PCD"/>
    <property type="match status" value="2"/>
</dbReference>
<keyword evidence="4 6" id="KW-1133">Transmembrane helix</keyword>
<dbReference type="STRING" id="563176.SAMN04488090_2173"/>
<evidence type="ECO:0000256" key="4">
    <source>
        <dbReference type="ARBA" id="ARBA00022989"/>
    </source>
</evidence>
<keyword evidence="5 6" id="KW-0472">Membrane</keyword>
<feature type="transmembrane region" description="Helical" evidence="6">
    <location>
        <begin position="751"/>
        <end position="767"/>
    </location>
</feature>
<dbReference type="GO" id="GO:0022857">
    <property type="term" value="F:transmembrane transporter activity"/>
    <property type="evidence" value="ECO:0007669"/>
    <property type="project" value="TreeGrafter"/>
</dbReference>
<sequence length="819" mass="91494">MPSALCPMLKNYFLIALRNLWKNKVFSLINVVGLAVGMACCLLILLYVQRELSYDKQHDHASDLYRLVTEFVSEEKTDRSPTAAAPVGPALKQEFPEIAEMARVFVPFFEDAAILKRMEGGRTVQSFYETKGCLADSTYFRVFSYDFLEGNPAKALDKPNSVVLTEAIARRLYGDAPALNRIVRISSNNGDIDFKVTGVVRPKGLSHLDNTYIMSLSSGNIGEFVRSVRNFAVNNMFYTYVKLRPGASAKALEAKFPAFIRKYMGEDLKRVAFKKNQYLESVPRIHLYSDTGAQFGIRGSIQYVYIFATVALFTLLIACINFMNLSTARSGRRAAEVGVRKVMGAGRESLIGQFLGESMVISFLALLIAVFLVELTLPAFNRVAGTDLSVSILRDYDKLLIFVGLAFLTGILAGSYPAFYLSSFNPVQVLKGKGRNTLSAARLRRALVVFQFALSIMLIVGSMVIWRQMQYLRDKDLGFVKDHQLVIPLRTSQAQGHYEALKQASLRNTGIVSASAASSYPGIFTPGDQNFFREGRTVEQSVNVKMNHVNFDFLETMGFHLLAGRFFSPRFPADTAQRLVLNEEAVSRLGYTPQNIVGQRLYWQGSDGKVPYYVVGVVRDFHFMGLQQPINPFGFVLAPWGLNYMVLRVRTDRPSGILKTLEASWKTLNPDEPFEYRFLDQDFQKNYQSEEKMGTVVGYFTFIAILIASLGLYGLAAFTAEQKVKEIGVRKVLGASVGSLVALLSKDFLKLVLAAFVVAVPLSWYAMDSWLQEFAFRTSLSWWLFAIAGCVALFIALLTISSQTLRAARVNPVKSLKSE</sequence>
<dbReference type="EMBL" id="FNGS01000004">
    <property type="protein sequence ID" value="SDL97953.1"/>
    <property type="molecule type" value="Genomic_DNA"/>
</dbReference>
<evidence type="ECO:0000256" key="2">
    <source>
        <dbReference type="ARBA" id="ARBA00022475"/>
    </source>
</evidence>
<evidence type="ECO:0000259" key="8">
    <source>
        <dbReference type="Pfam" id="PF12704"/>
    </source>
</evidence>
<dbReference type="Proteomes" id="UP000198901">
    <property type="component" value="Unassembled WGS sequence"/>
</dbReference>
<keyword evidence="2" id="KW-1003">Cell membrane</keyword>
<feature type="transmembrane region" description="Helical" evidence="6">
    <location>
        <begin position="696"/>
        <end position="715"/>
    </location>
</feature>
<name>A0A1G9PHD7_9BACT</name>
<reference evidence="9 10" key="1">
    <citation type="submission" date="2016-10" db="EMBL/GenBank/DDBJ databases">
        <authorList>
            <person name="de Groot N.N."/>
        </authorList>
    </citation>
    <scope>NUCLEOTIDE SEQUENCE [LARGE SCALE GENOMIC DNA]</scope>
    <source>
        <strain evidence="9 10">DSM 21668</strain>
    </source>
</reference>
<evidence type="ECO:0000256" key="6">
    <source>
        <dbReference type="SAM" id="Phobius"/>
    </source>
</evidence>
<dbReference type="PANTHER" id="PTHR30572:SF18">
    <property type="entry name" value="ABC-TYPE MACROLIDE FAMILY EXPORT SYSTEM PERMEASE COMPONENT 2"/>
    <property type="match status" value="1"/>
</dbReference>
<keyword evidence="10" id="KW-1185">Reference proteome</keyword>
<organism evidence="9 10">
    <name type="scientific">Siphonobacter aquaeclarae</name>
    <dbReference type="NCBI Taxonomy" id="563176"/>
    <lineage>
        <taxon>Bacteria</taxon>
        <taxon>Pseudomonadati</taxon>
        <taxon>Bacteroidota</taxon>
        <taxon>Cytophagia</taxon>
        <taxon>Cytophagales</taxon>
        <taxon>Cytophagaceae</taxon>
        <taxon>Siphonobacter</taxon>
    </lineage>
</organism>
<feature type="transmembrane region" description="Helical" evidence="6">
    <location>
        <begin position="25"/>
        <end position="48"/>
    </location>
</feature>
<evidence type="ECO:0000259" key="7">
    <source>
        <dbReference type="Pfam" id="PF02687"/>
    </source>
</evidence>
<protein>
    <submittedName>
        <fullName evidence="9">Putative ABC transport system permease protein</fullName>
    </submittedName>
</protein>